<dbReference type="Proteomes" id="UP000580043">
    <property type="component" value="Unassembled WGS sequence"/>
</dbReference>
<dbReference type="PANTHER" id="PTHR12147">
    <property type="entry name" value="METALLOPEPTIDASE M28 FAMILY MEMBER"/>
    <property type="match status" value="1"/>
</dbReference>
<dbReference type="Gene3D" id="3.40.630.10">
    <property type="entry name" value="Zn peptidases"/>
    <property type="match status" value="1"/>
</dbReference>
<dbReference type="AlphaFoldDB" id="A0A848GDU9"/>
<accession>A0A848GDU9</accession>
<sequence length="820" mass="84420">MIGDPDSERGPALSKSDDQYFTAMTVAPSGVLYLAYDCAIKRVGPDKVVQDFVGGTCGHSDGNGAAARFNRIYGLASDRDGNLFVSDTGNAVIRKVSPSGQVITVSGVAGAAAFTDGPASSVRWMAPREIAVDRGGNVFVVDNLGADPSAGRHVRKLLATGEVKRVAGGALGALSNPGRMAVDSVGSLYLTVKTGVIGPCIERCYTAINSSSVLKIDTAGNATTLAGSTTTGTVGAADGPANGARFNYAADIAVDSVGNVYLSDVLNEAIRKIAPDGSVSTVIGVLPANAPNLGVTDDNPYVIGGAVTTGALPGRLRLPDVLAIGPDNSLYISAGRRRYRGAEFSSGAGFAVLRADLTNTTAAAARKHLVALQAIADANGGHRAAGSTGFDESASYAERALQNAGFTVNRQYFNFDGFYWVTPGRLEQVAPAAGSGSLDKVIALYSGSGSATAAVAQPSSATGCTAAAFAGFPVGNIALIKRGDCTFPVKANNAYLAGASGVLFYNNVEGELRINLLADFTPNIPVVSISQEDGERLARTAGLRMRLEAQTVRGNIRSSNVIAELAGSKPGRVVMLGAHLDSVNAGPGINDNGSGVAALLEAAAQLARSRPSNTVRIALWGAEELGDLGSQFYVGALSPAQKEALALYLNFDMIGSPNAGFFVYDGDGSSSGFAGPPGSGEIESVLGDYYRRHGVQPHSVDLKLSTDHLSFASAGIPVGGIFSGHDGIKSAEQAALWGGTSGVAYDACYHKSCDVLANADNSAFRFNVPAVLAAAWHFSMRPDLSLASAQTTTRQTASATRLSPQHLRERHGLEEGTSLK</sequence>
<proteinExistence type="predicted"/>
<comment type="caution">
    <text evidence="4">The sequence shown here is derived from an EMBL/GenBank/DDBJ whole genome shotgun (WGS) entry which is preliminary data.</text>
</comment>
<feature type="compositionally biased region" description="Low complexity" evidence="1">
    <location>
        <begin position="789"/>
        <end position="803"/>
    </location>
</feature>
<dbReference type="Gene3D" id="3.50.30.30">
    <property type="match status" value="1"/>
</dbReference>
<evidence type="ECO:0000259" key="2">
    <source>
        <dbReference type="Pfam" id="PF02225"/>
    </source>
</evidence>
<feature type="domain" description="PA" evidence="2">
    <location>
        <begin position="453"/>
        <end position="537"/>
    </location>
</feature>
<evidence type="ECO:0000313" key="4">
    <source>
        <dbReference type="EMBL" id="NML27631.1"/>
    </source>
</evidence>
<name>A0A848GDU9_9RHOO</name>
<dbReference type="Pfam" id="PF04389">
    <property type="entry name" value="Peptidase_M28"/>
    <property type="match status" value="1"/>
</dbReference>
<dbReference type="RefSeq" id="WP_169147170.1">
    <property type="nucleotide sequence ID" value="NZ_JABBGA010000017.1"/>
</dbReference>
<dbReference type="GO" id="GO:0008235">
    <property type="term" value="F:metalloexopeptidase activity"/>
    <property type="evidence" value="ECO:0007669"/>
    <property type="project" value="InterPro"/>
</dbReference>
<keyword evidence="4" id="KW-0378">Hydrolase</keyword>
<keyword evidence="5" id="KW-1185">Reference proteome</keyword>
<dbReference type="GO" id="GO:0006508">
    <property type="term" value="P:proteolysis"/>
    <property type="evidence" value="ECO:0007669"/>
    <property type="project" value="InterPro"/>
</dbReference>
<organism evidence="4 5">
    <name type="scientific">Zoogloea dura</name>
    <dbReference type="NCBI Taxonomy" id="2728840"/>
    <lineage>
        <taxon>Bacteria</taxon>
        <taxon>Pseudomonadati</taxon>
        <taxon>Pseudomonadota</taxon>
        <taxon>Betaproteobacteria</taxon>
        <taxon>Rhodocyclales</taxon>
        <taxon>Zoogloeaceae</taxon>
        <taxon>Zoogloea</taxon>
    </lineage>
</organism>
<evidence type="ECO:0000259" key="3">
    <source>
        <dbReference type="Pfam" id="PF04389"/>
    </source>
</evidence>
<dbReference type="EMBL" id="JABBGA010000017">
    <property type="protein sequence ID" value="NML27631.1"/>
    <property type="molecule type" value="Genomic_DNA"/>
</dbReference>
<dbReference type="InterPro" id="IPR046450">
    <property type="entry name" value="PA_dom_sf"/>
</dbReference>
<evidence type="ECO:0000313" key="5">
    <source>
        <dbReference type="Proteomes" id="UP000580043"/>
    </source>
</evidence>
<dbReference type="InterPro" id="IPR007484">
    <property type="entry name" value="Peptidase_M28"/>
</dbReference>
<dbReference type="InterPro" id="IPR045175">
    <property type="entry name" value="M28_fam"/>
</dbReference>
<feature type="region of interest" description="Disordered" evidence="1">
    <location>
        <begin position="789"/>
        <end position="820"/>
    </location>
</feature>
<dbReference type="Pfam" id="PF02225">
    <property type="entry name" value="PA"/>
    <property type="match status" value="1"/>
</dbReference>
<evidence type="ECO:0000256" key="1">
    <source>
        <dbReference type="SAM" id="MobiDB-lite"/>
    </source>
</evidence>
<feature type="domain" description="Peptidase M28" evidence="3">
    <location>
        <begin position="560"/>
        <end position="765"/>
    </location>
</feature>
<gene>
    <name evidence="4" type="ORF">HHL15_17885</name>
</gene>
<protein>
    <submittedName>
        <fullName evidence="4">M20/M25/M40 family metallo-hydrolase</fullName>
    </submittedName>
</protein>
<dbReference type="InterPro" id="IPR003137">
    <property type="entry name" value="PA_domain"/>
</dbReference>
<reference evidence="4 5" key="1">
    <citation type="submission" date="2020-04" db="EMBL/GenBank/DDBJ databases">
        <title>Zoogloea sp. G-4-1-14 isolated from soil.</title>
        <authorList>
            <person name="Dahal R.H."/>
        </authorList>
    </citation>
    <scope>NUCLEOTIDE SEQUENCE [LARGE SCALE GENOMIC DNA]</scope>
    <source>
        <strain evidence="4 5">G-4-1-14</strain>
    </source>
</reference>
<dbReference type="SUPFAM" id="SSF52025">
    <property type="entry name" value="PA domain"/>
    <property type="match status" value="1"/>
</dbReference>
<dbReference type="Gene3D" id="2.120.10.30">
    <property type="entry name" value="TolB, C-terminal domain"/>
    <property type="match status" value="2"/>
</dbReference>
<dbReference type="PANTHER" id="PTHR12147:SF26">
    <property type="entry name" value="PEPTIDASE M28 DOMAIN-CONTAINING PROTEIN"/>
    <property type="match status" value="1"/>
</dbReference>
<dbReference type="SUPFAM" id="SSF53187">
    <property type="entry name" value="Zn-dependent exopeptidases"/>
    <property type="match status" value="1"/>
</dbReference>
<dbReference type="SUPFAM" id="SSF63829">
    <property type="entry name" value="Calcium-dependent phosphotriesterase"/>
    <property type="match status" value="1"/>
</dbReference>
<dbReference type="InterPro" id="IPR011042">
    <property type="entry name" value="6-blade_b-propeller_TolB-like"/>
</dbReference>